<protein>
    <submittedName>
        <fullName evidence="1">Uncharacterized protein</fullName>
    </submittedName>
</protein>
<comment type="caution">
    <text evidence="1">The sequence shown here is derived from an EMBL/GenBank/DDBJ whole genome shotgun (WGS) entry which is preliminary data.</text>
</comment>
<sequence>MIMLHTMTVKPWTCAKLIHLLKFKVTGEVIPPTALT</sequence>
<keyword evidence="2" id="KW-1185">Reference proteome</keyword>
<reference evidence="1" key="1">
    <citation type="submission" date="2023-07" db="EMBL/GenBank/DDBJ databases">
        <authorList>
            <consortium name="CYATHOMIX"/>
        </authorList>
    </citation>
    <scope>NUCLEOTIDE SEQUENCE</scope>
    <source>
        <strain evidence="1">N/A</strain>
    </source>
</reference>
<organism evidence="1 2">
    <name type="scientific">Cylicocyclus nassatus</name>
    <name type="common">Nematode worm</name>
    <dbReference type="NCBI Taxonomy" id="53992"/>
    <lineage>
        <taxon>Eukaryota</taxon>
        <taxon>Metazoa</taxon>
        <taxon>Ecdysozoa</taxon>
        <taxon>Nematoda</taxon>
        <taxon>Chromadorea</taxon>
        <taxon>Rhabditida</taxon>
        <taxon>Rhabditina</taxon>
        <taxon>Rhabditomorpha</taxon>
        <taxon>Strongyloidea</taxon>
        <taxon>Strongylidae</taxon>
        <taxon>Cylicocyclus</taxon>
    </lineage>
</organism>
<dbReference type="AlphaFoldDB" id="A0AA36GRT2"/>
<dbReference type="Proteomes" id="UP001176961">
    <property type="component" value="Unassembled WGS sequence"/>
</dbReference>
<evidence type="ECO:0000313" key="1">
    <source>
        <dbReference type="EMBL" id="CAJ0597152.1"/>
    </source>
</evidence>
<gene>
    <name evidence="1" type="ORF">CYNAS_LOCUS9135</name>
</gene>
<proteinExistence type="predicted"/>
<accession>A0AA36GRT2</accession>
<evidence type="ECO:0000313" key="2">
    <source>
        <dbReference type="Proteomes" id="UP001176961"/>
    </source>
</evidence>
<name>A0AA36GRT2_CYLNA</name>
<dbReference type="EMBL" id="CATQJL010000223">
    <property type="protein sequence ID" value="CAJ0597152.1"/>
    <property type="molecule type" value="Genomic_DNA"/>
</dbReference>